<evidence type="ECO:0000259" key="9">
    <source>
        <dbReference type="SMART" id="SM00479"/>
    </source>
</evidence>
<feature type="compositionally biased region" description="Basic residues" evidence="8">
    <location>
        <begin position="356"/>
        <end position="375"/>
    </location>
</feature>
<dbReference type="CDD" id="cd06145">
    <property type="entry name" value="REX1_like"/>
    <property type="match status" value="1"/>
</dbReference>
<feature type="region of interest" description="Disordered" evidence="8">
    <location>
        <begin position="328"/>
        <end position="375"/>
    </location>
</feature>
<dbReference type="PANTHER" id="PTHR12801:SF115">
    <property type="entry name" value="FI18136P1-RELATED"/>
    <property type="match status" value="1"/>
</dbReference>
<evidence type="ECO:0000256" key="5">
    <source>
        <dbReference type="ARBA" id="ARBA00022839"/>
    </source>
</evidence>
<feature type="compositionally biased region" description="Basic and acidic residues" evidence="8">
    <location>
        <begin position="345"/>
        <end position="355"/>
    </location>
</feature>
<feature type="domain" description="Exonuclease" evidence="9">
    <location>
        <begin position="52"/>
        <end position="213"/>
    </location>
</feature>
<evidence type="ECO:0000256" key="8">
    <source>
        <dbReference type="SAM" id="MobiDB-lite"/>
    </source>
</evidence>
<evidence type="ECO:0000256" key="6">
    <source>
        <dbReference type="ARBA" id="ARBA00023242"/>
    </source>
</evidence>
<evidence type="ECO:0000256" key="1">
    <source>
        <dbReference type="ARBA" id="ARBA00004123"/>
    </source>
</evidence>
<reference evidence="10 11" key="1">
    <citation type="submission" date="2019-11" db="EMBL/GenBank/DDBJ databases">
        <title>Whole genome sequence of Oryza granulata.</title>
        <authorList>
            <person name="Li W."/>
        </authorList>
    </citation>
    <scope>NUCLEOTIDE SEQUENCE [LARGE SCALE GENOMIC DNA]</scope>
    <source>
        <strain evidence="11">cv. Menghai</strain>
        <tissue evidence="10">Leaf</tissue>
    </source>
</reference>
<comment type="similarity">
    <text evidence="2">Belongs to the REXO1/REXO3 family.</text>
</comment>
<evidence type="ECO:0000256" key="4">
    <source>
        <dbReference type="ARBA" id="ARBA00022801"/>
    </source>
</evidence>
<dbReference type="OrthoDB" id="16516at2759"/>
<comment type="function">
    <text evidence="7">3'-5' exonuclease degrading single-stranded small RNAs.</text>
</comment>
<evidence type="ECO:0000256" key="3">
    <source>
        <dbReference type="ARBA" id="ARBA00022722"/>
    </source>
</evidence>
<proteinExistence type="inferred from homology"/>
<dbReference type="EMBL" id="SPHZ02000011">
    <property type="protein sequence ID" value="KAF0890719.1"/>
    <property type="molecule type" value="Genomic_DNA"/>
</dbReference>
<protein>
    <recommendedName>
        <fullName evidence="9">Exonuclease domain-containing protein</fullName>
    </recommendedName>
</protein>
<dbReference type="InterPro" id="IPR047021">
    <property type="entry name" value="REXO1/3/4-like"/>
</dbReference>
<accession>A0A6G1BRU4</accession>
<dbReference type="InterPro" id="IPR036397">
    <property type="entry name" value="RNaseH_sf"/>
</dbReference>
<keyword evidence="4" id="KW-0378">Hydrolase</keyword>
<dbReference type="SMART" id="SM00479">
    <property type="entry name" value="EXOIII"/>
    <property type="match status" value="1"/>
</dbReference>
<sequence length="375" mass="42408">MKEFPDKISPELKLVQLTAEHPEYRKNYNLPSYQEGWKVMREGKVTNFMNSAMLAIDCEMVLCHDGTEALVRVCVVDSNLEVKLDELVNPFKAVADYRTSITGLSKKDLKGVMCSLVDVQKSLKKILSKGKILIGHSLSKDLHALKFDYARVIDTAYIFKYVNLPTTASASLNSLCKSVLGYAVREEGEPHNCLKDAEAAMNLVIAKLKHGFNDPIEVEVARNSVPESDMTKLLAHRIPVYLPCQELLKLFSGNPSIDEKIDSRIRGDYYSTYILFGDIDEVEKAFEELDGQETKDTRGRLQKYVLLKRDNGDVASFYVRKMAYGYRPNESELSKKRPPPVEDAEPTKEVNDGQKQKKQKTGKKDKKKSKISVVE</sequence>
<evidence type="ECO:0000256" key="7">
    <source>
        <dbReference type="ARBA" id="ARBA00053817"/>
    </source>
</evidence>
<dbReference type="Proteomes" id="UP000479710">
    <property type="component" value="Unassembled WGS sequence"/>
</dbReference>
<dbReference type="SUPFAM" id="SSF53098">
    <property type="entry name" value="Ribonuclease H-like"/>
    <property type="match status" value="1"/>
</dbReference>
<keyword evidence="5" id="KW-0269">Exonuclease</keyword>
<name>A0A6G1BRU4_9ORYZ</name>
<dbReference type="PANTHER" id="PTHR12801">
    <property type="entry name" value="RNA EXONUCLEASE REXO1 / RECO3 FAMILY MEMBER-RELATED"/>
    <property type="match status" value="1"/>
</dbReference>
<evidence type="ECO:0000313" key="11">
    <source>
        <dbReference type="Proteomes" id="UP000479710"/>
    </source>
</evidence>
<organism evidence="10 11">
    <name type="scientific">Oryza meyeriana var. granulata</name>
    <dbReference type="NCBI Taxonomy" id="110450"/>
    <lineage>
        <taxon>Eukaryota</taxon>
        <taxon>Viridiplantae</taxon>
        <taxon>Streptophyta</taxon>
        <taxon>Embryophyta</taxon>
        <taxon>Tracheophyta</taxon>
        <taxon>Spermatophyta</taxon>
        <taxon>Magnoliopsida</taxon>
        <taxon>Liliopsida</taxon>
        <taxon>Poales</taxon>
        <taxon>Poaceae</taxon>
        <taxon>BOP clade</taxon>
        <taxon>Oryzoideae</taxon>
        <taxon>Oryzeae</taxon>
        <taxon>Oryzinae</taxon>
        <taxon>Oryza</taxon>
        <taxon>Oryza meyeriana</taxon>
    </lineage>
</organism>
<dbReference type="AlphaFoldDB" id="A0A6G1BRU4"/>
<dbReference type="InterPro" id="IPR013520">
    <property type="entry name" value="Ribonucl_H"/>
</dbReference>
<dbReference type="InterPro" id="IPR034922">
    <property type="entry name" value="REX1-like_exo"/>
</dbReference>
<dbReference type="GO" id="GO:0004527">
    <property type="term" value="F:exonuclease activity"/>
    <property type="evidence" value="ECO:0007669"/>
    <property type="project" value="UniProtKB-KW"/>
</dbReference>
<dbReference type="FunFam" id="3.30.420.10:FF:000080">
    <property type="entry name" value="Small RNA degrading nuclease 3"/>
    <property type="match status" value="1"/>
</dbReference>
<comment type="caution">
    <text evidence="10">The sequence shown here is derived from an EMBL/GenBank/DDBJ whole genome shotgun (WGS) entry which is preliminary data.</text>
</comment>
<dbReference type="InterPro" id="IPR012337">
    <property type="entry name" value="RNaseH-like_sf"/>
</dbReference>
<evidence type="ECO:0000256" key="2">
    <source>
        <dbReference type="ARBA" id="ARBA00006357"/>
    </source>
</evidence>
<comment type="subcellular location">
    <subcellularLocation>
        <location evidence="1">Nucleus</location>
    </subcellularLocation>
</comment>
<dbReference type="GO" id="GO:0005634">
    <property type="term" value="C:nucleus"/>
    <property type="evidence" value="ECO:0007669"/>
    <property type="project" value="UniProtKB-SubCell"/>
</dbReference>
<keyword evidence="11" id="KW-1185">Reference proteome</keyword>
<keyword evidence="3" id="KW-0540">Nuclease</keyword>
<gene>
    <name evidence="10" type="ORF">E2562_004218</name>
</gene>
<dbReference type="GO" id="GO:0003676">
    <property type="term" value="F:nucleic acid binding"/>
    <property type="evidence" value="ECO:0007669"/>
    <property type="project" value="InterPro"/>
</dbReference>
<evidence type="ECO:0000313" key="10">
    <source>
        <dbReference type="EMBL" id="KAF0890719.1"/>
    </source>
</evidence>
<dbReference type="Pfam" id="PF00929">
    <property type="entry name" value="RNase_T"/>
    <property type="match status" value="1"/>
</dbReference>
<keyword evidence="6" id="KW-0539">Nucleus</keyword>
<dbReference type="Gene3D" id="3.30.420.10">
    <property type="entry name" value="Ribonuclease H-like superfamily/Ribonuclease H"/>
    <property type="match status" value="1"/>
</dbReference>